<protein>
    <recommendedName>
        <fullName evidence="5">Extracellular protein</fullName>
    </recommendedName>
</protein>
<feature type="chain" id="PRO_5045378546" description="Extracellular protein" evidence="2">
    <location>
        <begin position="27"/>
        <end position="107"/>
    </location>
</feature>
<evidence type="ECO:0000256" key="2">
    <source>
        <dbReference type="SAM" id="SignalP"/>
    </source>
</evidence>
<name>A0ABW1UHG6_9LACO</name>
<evidence type="ECO:0000313" key="3">
    <source>
        <dbReference type="EMBL" id="MFC6295294.1"/>
    </source>
</evidence>
<reference evidence="4" key="1">
    <citation type="journal article" date="2019" name="Int. J. Syst. Evol. Microbiol.">
        <title>The Global Catalogue of Microorganisms (GCM) 10K type strain sequencing project: providing services to taxonomists for standard genome sequencing and annotation.</title>
        <authorList>
            <consortium name="The Broad Institute Genomics Platform"/>
            <consortium name="The Broad Institute Genome Sequencing Center for Infectious Disease"/>
            <person name="Wu L."/>
            <person name="Ma J."/>
        </authorList>
    </citation>
    <scope>NUCLEOTIDE SEQUENCE [LARGE SCALE GENOMIC DNA]</scope>
    <source>
        <strain evidence="4">CCM 8934</strain>
    </source>
</reference>
<accession>A0ABW1UHG6</accession>
<organism evidence="3 4">
    <name type="scientific">Lactiplantibacillus daoliensis</name>
    <dbReference type="NCBI Taxonomy" id="2559916"/>
    <lineage>
        <taxon>Bacteria</taxon>
        <taxon>Bacillati</taxon>
        <taxon>Bacillota</taxon>
        <taxon>Bacilli</taxon>
        <taxon>Lactobacillales</taxon>
        <taxon>Lactobacillaceae</taxon>
        <taxon>Lactiplantibacillus</taxon>
    </lineage>
</organism>
<comment type="caution">
    <text evidence="3">The sequence shown here is derived from an EMBL/GenBank/DDBJ whole genome shotgun (WGS) entry which is preliminary data.</text>
</comment>
<dbReference type="RefSeq" id="WP_137607013.1">
    <property type="nucleotide sequence ID" value="NZ_BJDH01000003.1"/>
</dbReference>
<sequence length="107" mass="12325">MKKVNTILKKVLIVFMVMTLVLTSFAGSAEFVSAHRRGVTHSRKHVVRRHASGHAKKSHRARRVTKRRVVRRKAPRRRKVAVRRRKAVRHAGVRRKQRSTKATACCA</sequence>
<dbReference type="Proteomes" id="UP001596227">
    <property type="component" value="Unassembled WGS sequence"/>
</dbReference>
<dbReference type="EMBL" id="JBHSSB010000016">
    <property type="protein sequence ID" value="MFC6295294.1"/>
    <property type="molecule type" value="Genomic_DNA"/>
</dbReference>
<feature type="signal peptide" evidence="2">
    <location>
        <begin position="1"/>
        <end position="26"/>
    </location>
</feature>
<evidence type="ECO:0000256" key="1">
    <source>
        <dbReference type="SAM" id="MobiDB-lite"/>
    </source>
</evidence>
<gene>
    <name evidence="3" type="ORF">ACFQH1_08765</name>
</gene>
<proteinExistence type="predicted"/>
<feature type="compositionally biased region" description="Basic residues" evidence="1">
    <location>
        <begin position="38"/>
        <end position="99"/>
    </location>
</feature>
<keyword evidence="2" id="KW-0732">Signal</keyword>
<evidence type="ECO:0008006" key="5">
    <source>
        <dbReference type="Google" id="ProtNLM"/>
    </source>
</evidence>
<evidence type="ECO:0000313" key="4">
    <source>
        <dbReference type="Proteomes" id="UP001596227"/>
    </source>
</evidence>
<keyword evidence="4" id="KW-1185">Reference proteome</keyword>
<feature type="region of interest" description="Disordered" evidence="1">
    <location>
        <begin position="38"/>
        <end position="107"/>
    </location>
</feature>